<sequence length="47" mass="5322">MSLYDDEVLEPTKDGGTKVGVWSDSIKLLQGPIHAKKFHQQQQQLKV</sequence>
<reference evidence="1" key="1">
    <citation type="submission" date="2021-02" db="EMBL/GenBank/DDBJ databases">
        <authorList>
            <person name="Nowell W R."/>
        </authorList>
    </citation>
    <scope>NUCLEOTIDE SEQUENCE</scope>
</reference>
<dbReference type="Proteomes" id="UP000681967">
    <property type="component" value="Unassembled WGS sequence"/>
</dbReference>
<evidence type="ECO:0000313" key="3">
    <source>
        <dbReference type="EMBL" id="CAF4291850.1"/>
    </source>
</evidence>
<evidence type="ECO:0000313" key="4">
    <source>
        <dbReference type="Proteomes" id="UP000681967"/>
    </source>
</evidence>
<feature type="non-terminal residue" evidence="1">
    <location>
        <position position="47"/>
    </location>
</feature>
<evidence type="ECO:0000313" key="1">
    <source>
        <dbReference type="EMBL" id="CAF4168254.1"/>
    </source>
</evidence>
<dbReference type="EMBL" id="CAJOBH010012489">
    <property type="protein sequence ID" value="CAF4169666.1"/>
    <property type="molecule type" value="Genomic_DNA"/>
</dbReference>
<gene>
    <name evidence="1" type="ORF">BYL167_LOCUS22286</name>
    <name evidence="2" type="ORF">BYL167_LOCUS22346</name>
    <name evidence="3" type="ORF">GIL414_LOCUS25441</name>
</gene>
<dbReference type="EMBL" id="CAJOBJ010034452">
    <property type="protein sequence ID" value="CAF4291850.1"/>
    <property type="molecule type" value="Genomic_DNA"/>
</dbReference>
<proteinExistence type="predicted"/>
<organism evidence="1 4">
    <name type="scientific">Rotaria magnacalcarata</name>
    <dbReference type="NCBI Taxonomy" id="392030"/>
    <lineage>
        <taxon>Eukaryota</taxon>
        <taxon>Metazoa</taxon>
        <taxon>Spiralia</taxon>
        <taxon>Gnathifera</taxon>
        <taxon>Rotifera</taxon>
        <taxon>Eurotatoria</taxon>
        <taxon>Bdelloidea</taxon>
        <taxon>Philodinida</taxon>
        <taxon>Philodinidae</taxon>
        <taxon>Rotaria</taxon>
    </lineage>
</organism>
<protein>
    <submittedName>
        <fullName evidence="1">Uncharacterized protein</fullName>
    </submittedName>
</protein>
<dbReference type="EMBL" id="CAJOBH010012260">
    <property type="protein sequence ID" value="CAF4168254.1"/>
    <property type="molecule type" value="Genomic_DNA"/>
</dbReference>
<evidence type="ECO:0000313" key="2">
    <source>
        <dbReference type="EMBL" id="CAF4169666.1"/>
    </source>
</evidence>
<dbReference type="AlphaFoldDB" id="A0A8S2RLI4"/>
<comment type="caution">
    <text evidence="1">The sequence shown here is derived from an EMBL/GenBank/DDBJ whole genome shotgun (WGS) entry which is preliminary data.</text>
</comment>
<dbReference type="Proteomes" id="UP000681720">
    <property type="component" value="Unassembled WGS sequence"/>
</dbReference>
<accession>A0A8S2RLI4</accession>
<name>A0A8S2RLI4_9BILA</name>